<gene>
    <name evidence="3" type="ORF">GLX25_02585</name>
</gene>
<keyword evidence="4" id="KW-1185">Reference proteome</keyword>
<sequence length="406" mass="46553">MVSRGPRRRGRRARTRRARPADRGRRRSLRRTRPIRPRPAHPRHRQHPRRRRGDARARRVRLRAGQGRARRSEVRPAPTRSVRGQAPGHLPFGRHRQVLHRAVERADPRRGDRGVSDAIRATDATAPWNPLVTALVPTYNGAAFIQRTLDSLEAQTWPNLEILIGDDRSTDDTLDVVRRFAERHPRTRIVERDENLGWLRNSNDLMDRAAGELQFFAFHDDVVAPTYVERLVAALAANEHAVLAFSDMHVHELDGRLELHVFDELEGLHSPVERGRVMVSRPGFWWVPNRGLFRTTAFREVGGIHPNEQGEYSADWTWLLGLSLIGEFVRVPEVLCTKHYTAGSLSKTWPHDLDQVAALRRSGVAEVRRSSLPTRKKAVLAGYLMRRVYGRRLPGGVKRVFRRMGL</sequence>
<proteinExistence type="predicted"/>
<reference evidence="3 4" key="1">
    <citation type="submission" date="2019-11" db="EMBL/GenBank/DDBJ databases">
        <title>Agromyces kandeliae sp. nov., isolated from mangrove soil.</title>
        <authorList>
            <person name="Wang R."/>
        </authorList>
    </citation>
    <scope>NUCLEOTIDE SEQUENCE [LARGE SCALE GENOMIC DNA]</scope>
    <source>
        <strain evidence="3 4">JCM 11431</strain>
    </source>
</reference>
<accession>A0A7C9HIM7</accession>
<feature type="region of interest" description="Disordered" evidence="1">
    <location>
        <begin position="1"/>
        <end position="91"/>
    </location>
</feature>
<evidence type="ECO:0000313" key="4">
    <source>
        <dbReference type="Proteomes" id="UP000480122"/>
    </source>
</evidence>
<dbReference type="PANTHER" id="PTHR43685">
    <property type="entry name" value="GLYCOSYLTRANSFERASE"/>
    <property type="match status" value="1"/>
</dbReference>
<comment type="caution">
    <text evidence="3">The sequence shown here is derived from an EMBL/GenBank/DDBJ whole genome shotgun (WGS) entry which is preliminary data.</text>
</comment>
<dbReference type="Proteomes" id="UP000480122">
    <property type="component" value="Unassembled WGS sequence"/>
</dbReference>
<evidence type="ECO:0000313" key="3">
    <source>
        <dbReference type="EMBL" id="MUN06004.1"/>
    </source>
</evidence>
<feature type="compositionally biased region" description="Basic residues" evidence="1">
    <location>
        <begin position="1"/>
        <end position="62"/>
    </location>
</feature>
<dbReference type="SUPFAM" id="SSF53448">
    <property type="entry name" value="Nucleotide-diphospho-sugar transferases"/>
    <property type="match status" value="1"/>
</dbReference>
<organism evidence="3 4">
    <name type="scientific">Agromyces luteolus</name>
    <dbReference type="NCBI Taxonomy" id="88373"/>
    <lineage>
        <taxon>Bacteria</taxon>
        <taxon>Bacillati</taxon>
        <taxon>Actinomycetota</taxon>
        <taxon>Actinomycetes</taxon>
        <taxon>Micrococcales</taxon>
        <taxon>Microbacteriaceae</taxon>
        <taxon>Agromyces</taxon>
    </lineage>
</organism>
<dbReference type="InterPro" id="IPR050834">
    <property type="entry name" value="Glycosyltransf_2"/>
</dbReference>
<dbReference type="Gene3D" id="3.90.550.10">
    <property type="entry name" value="Spore Coat Polysaccharide Biosynthesis Protein SpsA, Chain A"/>
    <property type="match status" value="1"/>
</dbReference>
<dbReference type="InterPro" id="IPR029044">
    <property type="entry name" value="Nucleotide-diphossugar_trans"/>
</dbReference>
<dbReference type="InterPro" id="IPR001173">
    <property type="entry name" value="Glyco_trans_2-like"/>
</dbReference>
<dbReference type="PANTHER" id="PTHR43685:SF11">
    <property type="entry name" value="GLYCOSYLTRANSFERASE TAGX-RELATED"/>
    <property type="match status" value="1"/>
</dbReference>
<dbReference type="EMBL" id="WODA01000003">
    <property type="protein sequence ID" value="MUN06004.1"/>
    <property type="molecule type" value="Genomic_DNA"/>
</dbReference>
<dbReference type="GO" id="GO:0016740">
    <property type="term" value="F:transferase activity"/>
    <property type="evidence" value="ECO:0007669"/>
    <property type="project" value="UniProtKB-KW"/>
</dbReference>
<feature type="domain" description="Glycosyltransferase 2-like" evidence="2">
    <location>
        <begin position="134"/>
        <end position="244"/>
    </location>
</feature>
<name>A0A7C9HIM7_9MICO</name>
<keyword evidence="3" id="KW-0808">Transferase</keyword>
<dbReference type="AlphaFoldDB" id="A0A7C9HIM7"/>
<evidence type="ECO:0000256" key="1">
    <source>
        <dbReference type="SAM" id="MobiDB-lite"/>
    </source>
</evidence>
<protein>
    <submittedName>
        <fullName evidence="3">Glycosyltransferase</fullName>
    </submittedName>
</protein>
<dbReference type="Pfam" id="PF00535">
    <property type="entry name" value="Glycos_transf_2"/>
    <property type="match status" value="1"/>
</dbReference>
<evidence type="ECO:0000259" key="2">
    <source>
        <dbReference type="Pfam" id="PF00535"/>
    </source>
</evidence>